<gene>
    <name evidence="2" type="ORF">ILYODFUR_021331</name>
</gene>
<feature type="region of interest" description="Disordered" evidence="1">
    <location>
        <begin position="44"/>
        <end position="74"/>
    </location>
</feature>
<evidence type="ECO:0000313" key="3">
    <source>
        <dbReference type="Proteomes" id="UP001482620"/>
    </source>
</evidence>
<feature type="compositionally biased region" description="Low complexity" evidence="1">
    <location>
        <begin position="51"/>
        <end position="63"/>
    </location>
</feature>
<keyword evidence="3" id="KW-1185">Reference proteome</keyword>
<dbReference type="EMBL" id="JAHRIQ010037021">
    <property type="protein sequence ID" value="MEQ2233395.1"/>
    <property type="molecule type" value="Genomic_DNA"/>
</dbReference>
<evidence type="ECO:0000313" key="2">
    <source>
        <dbReference type="EMBL" id="MEQ2233395.1"/>
    </source>
</evidence>
<accession>A0ABV0TKH9</accession>
<organism evidence="2 3">
    <name type="scientific">Ilyodon furcidens</name>
    <name type="common">goldbreast splitfin</name>
    <dbReference type="NCBI Taxonomy" id="33524"/>
    <lineage>
        <taxon>Eukaryota</taxon>
        <taxon>Metazoa</taxon>
        <taxon>Chordata</taxon>
        <taxon>Craniata</taxon>
        <taxon>Vertebrata</taxon>
        <taxon>Euteleostomi</taxon>
        <taxon>Actinopterygii</taxon>
        <taxon>Neopterygii</taxon>
        <taxon>Teleostei</taxon>
        <taxon>Neoteleostei</taxon>
        <taxon>Acanthomorphata</taxon>
        <taxon>Ovalentaria</taxon>
        <taxon>Atherinomorphae</taxon>
        <taxon>Cyprinodontiformes</taxon>
        <taxon>Goodeidae</taxon>
        <taxon>Ilyodon</taxon>
    </lineage>
</organism>
<sequence length="99" mass="10964">MILFDFLHSSAQLPHSLDSRRYPPQPTTGYLLIAPQTFLLKTVASSAQPLTSRSPASPPSDTSTPPPENKETETLHYQATTTYQSQTLWVCSPKSFLLT</sequence>
<protein>
    <submittedName>
        <fullName evidence="2">Uncharacterized protein</fullName>
    </submittedName>
</protein>
<reference evidence="2 3" key="1">
    <citation type="submission" date="2021-06" db="EMBL/GenBank/DDBJ databases">
        <authorList>
            <person name="Palmer J.M."/>
        </authorList>
    </citation>
    <scope>NUCLEOTIDE SEQUENCE [LARGE SCALE GENOMIC DNA]</scope>
    <source>
        <strain evidence="3">if_2019</strain>
        <tissue evidence="2">Muscle</tissue>
    </source>
</reference>
<name>A0ABV0TKH9_9TELE</name>
<comment type="caution">
    <text evidence="2">The sequence shown here is derived from an EMBL/GenBank/DDBJ whole genome shotgun (WGS) entry which is preliminary data.</text>
</comment>
<dbReference type="Proteomes" id="UP001482620">
    <property type="component" value="Unassembled WGS sequence"/>
</dbReference>
<evidence type="ECO:0000256" key="1">
    <source>
        <dbReference type="SAM" id="MobiDB-lite"/>
    </source>
</evidence>
<proteinExistence type="predicted"/>